<name>A0A0M0J4K0_9EUKA</name>
<reference evidence="3" key="1">
    <citation type="journal article" date="2015" name="PLoS Genet.">
        <title>Genome Sequence and Transcriptome Analyses of Chrysochromulina tobin: Metabolic Tools for Enhanced Algal Fitness in the Prominent Order Prymnesiales (Haptophyceae).</title>
        <authorList>
            <person name="Hovde B.T."/>
            <person name="Deodato C.R."/>
            <person name="Hunsperger H.M."/>
            <person name="Ryken S.A."/>
            <person name="Yost W."/>
            <person name="Jha R.K."/>
            <person name="Patterson J."/>
            <person name="Monnat R.J. Jr."/>
            <person name="Barlow S.B."/>
            <person name="Starkenburg S.R."/>
            <person name="Cattolico R.A."/>
        </authorList>
    </citation>
    <scope>NUCLEOTIDE SEQUENCE</scope>
    <source>
        <strain evidence="3">CCMP291</strain>
    </source>
</reference>
<comment type="caution">
    <text evidence="2">The sequence shown here is derived from an EMBL/GenBank/DDBJ whole genome shotgun (WGS) entry which is preliminary data.</text>
</comment>
<accession>A0A0M0J4K0</accession>
<protein>
    <submittedName>
        <fullName evidence="2">Uncharacterized protein</fullName>
    </submittedName>
</protein>
<evidence type="ECO:0000313" key="3">
    <source>
        <dbReference type="Proteomes" id="UP000037460"/>
    </source>
</evidence>
<evidence type="ECO:0000256" key="1">
    <source>
        <dbReference type="SAM" id="MobiDB-lite"/>
    </source>
</evidence>
<feature type="region of interest" description="Disordered" evidence="1">
    <location>
        <begin position="208"/>
        <end position="246"/>
    </location>
</feature>
<gene>
    <name evidence="2" type="ORF">Ctob_003155</name>
</gene>
<dbReference type="Proteomes" id="UP000037460">
    <property type="component" value="Unassembled WGS sequence"/>
</dbReference>
<feature type="region of interest" description="Disordered" evidence="1">
    <location>
        <begin position="56"/>
        <end position="79"/>
    </location>
</feature>
<dbReference type="AlphaFoldDB" id="A0A0M0J4K0"/>
<dbReference type="EMBL" id="JWZX01003386">
    <property type="protein sequence ID" value="KOO21153.1"/>
    <property type="molecule type" value="Genomic_DNA"/>
</dbReference>
<sequence>MRGTTDLEAELAAIGQRNNMRSLGLLERYGPKPVEPECSTSLNDSEQMARDLDVKDWDAVDTDNWRPEGEDGDDWKPKDAPVQEVKASAPAVARPVGLSTLSKMDIFGSSLDMSGLFTKGATSAAPVKQQLASETMTATLTEALLRQHTREINEQQMFQSSIAQWREDVQKRGVLSTAPIQPVILGDAGQRWNLQRWNRKMAGLHGEEQVAEDEAERAAQGRVLFRPVQDARPKGGGCEGNGKARP</sequence>
<evidence type="ECO:0000313" key="2">
    <source>
        <dbReference type="EMBL" id="KOO21153.1"/>
    </source>
</evidence>
<keyword evidence="3" id="KW-1185">Reference proteome</keyword>
<proteinExistence type="predicted"/>
<organism evidence="2 3">
    <name type="scientific">Chrysochromulina tobinii</name>
    <dbReference type="NCBI Taxonomy" id="1460289"/>
    <lineage>
        <taxon>Eukaryota</taxon>
        <taxon>Haptista</taxon>
        <taxon>Haptophyta</taxon>
        <taxon>Prymnesiophyceae</taxon>
        <taxon>Prymnesiales</taxon>
        <taxon>Chrysochromulinaceae</taxon>
        <taxon>Chrysochromulina</taxon>
    </lineage>
</organism>